<accession>A0ABR6G6N2</accession>
<keyword evidence="3" id="KW-1185">Reference proteome</keyword>
<dbReference type="GO" id="GO:0032259">
    <property type="term" value="P:methylation"/>
    <property type="evidence" value="ECO:0007669"/>
    <property type="project" value="UniProtKB-KW"/>
</dbReference>
<dbReference type="CDD" id="cd02440">
    <property type="entry name" value="AdoMet_MTases"/>
    <property type="match status" value="1"/>
</dbReference>
<proteinExistence type="predicted"/>
<feature type="domain" description="Methyltransferase type 11" evidence="1">
    <location>
        <begin position="60"/>
        <end position="154"/>
    </location>
</feature>
<evidence type="ECO:0000313" key="3">
    <source>
        <dbReference type="Proteomes" id="UP000542811"/>
    </source>
</evidence>
<keyword evidence="2" id="KW-0489">Methyltransferase</keyword>
<dbReference type="Gene3D" id="3.40.50.150">
    <property type="entry name" value="Vaccinia Virus protein VP39"/>
    <property type="match status" value="1"/>
</dbReference>
<sequence length="281" mass="31352">MAKHLGDGKSFDRNWVSTKEAHYLHWTRGKPVNQIQLAFRQHWITFQELLPNNLQGKRVLEVGCGRGSLSAYFADAGWDCTLLDISEAAIDLARAAFSAHDLRARFEVGDCLKMPFEQGSFDLVFSIGLLEHFEEIEQAILEQVRTLAPGGVFIGYVVPHIPDNVQKDYGWICNILRAILPLNPTAAKTPVFRSDDLSPPYLTVMEKAGLTAIGSSGTYPLPMISNSPDFPFTLLPQEAELILVDHFENVLEARRQSSGGTNPWLCHESEGQAFLIWGRKA</sequence>
<dbReference type="Pfam" id="PF08241">
    <property type="entry name" value="Methyltransf_11"/>
    <property type="match status" value="1"/>
</dbReference>
<evidence type="ECO:0000259" key="1">
    <source>
        <dbReference type="Pfam" id="PF08241"/>
    </source>
</evidence>
<gene>
    <name evidence="2" type="ORF">FHS25_001506</name>
</gene>
<dbReference type="GO" id="GO:0008168">
    <property type="term" value="F:methyltransferase activity"/>
    <property type="evidence" value="ECO:0007669"/>
    <property type="project" value="UniProtKB-KW"/>
</dbReference>
<dbReference type="InterPro" id="IPR029063">
    <property type="entry name" value="SAM-dependent_MTases_sf"/>
</dbReference>
<organism evidence="2 3">
    <name type="scientific">Rhizobium laguerreae</name>
    <dbReference type="NCBI Taxonomy" id="1076926"/>
    <lineage>
        <taxon>Bacteria</taxon>
        <taxon>Pseudomonadati</taxon>
        <taxon>Pseudomonadota</taxon>
        <taxon>Alphaproteobacteria</taxon>
        <taxon>Hyphomicrobiales</taxon>
        <taxon>Rhizobiaceae</taxon>
        <taxon>Rhizobium/Agrobacterium group</taxon>
        <taxon>Rhizobium</taxon>
    </lineage>
</organism>
<keyword evidence="2" id="KW-0808">Transferase</keyword>
<reference evidence="2 3" key="1">
    <citation type="submission" date="2020-08" db="EMBL/GenBank/DDBJ databases">
        <title>Genomic Encyclopedia of Type Strains, Phase III (KMG-III): the genomes of soil and plant-associated and newly described type strains.</title>
        <authorList>
            <person name="Whitman W."/>
        </authorList>
    </citation>
    <scope>NUCLEOTIDE SEQUENCE [LARGE SCALE GENOMIC DNA]</scope>
    <source>
        <strain evidence="2 3">CECT 8280</strain>
    </source>
</reference>
<name>A0ABR6G6N2_9HYPH</name>
<dbReference type="PANTHER" id="PTHR43591">
    <property type="entry name" value="METHYLTRANSFERASE"/>
    <property type="match status" value="1"/>
</dbReference>
<dbReference type="RefSeq" id="WP_077976684.1">
    <property type="nucleotide sequence ID" value="NZ_JACHXX010000002.1"/>
</dbReference>
<protein>
    <submittedName>
        <fullName evidence="2">SAM-dependent methyltransferase</fullName>
    </submittedName>
</protein>
<comment type="caution">
    <text evidence="2">The sequence shown here is derived from an EMBL/GenBank/DDBJ whole genome shotgun (WGS) entry which is preliminary data.</text>
</comment>
<evidence type="ECO:0000313" key="2">
    <source>
        <dbReference type="EMBL" id="MBB3161057.1"/>
    </source>
</evidence>
<dbReference type="EMBL" id="JACHXX010000002">
    <property type="protein sequence ID" value="MBB3161057.1"/>
    <property type="molecule type" value="Genomic_DNA"/>
</dbReference>
<dbReference type="SUPFAM" id="SSF53335">
    <property type="entry name" value="S-adenosyl-L-methionine-dependent methyltransferases"/>
    <property type="match status" value="1"/>
</dbReference>
<dbReference type="InterPro" id="IPR013216">
    <property type="entry name" value="Methyltransf_11"/>
</dbReference>
<dbReference type="Proteomes" id="UP000542811">
    <property type="component" value="Unassembled WGS sequence"/>
</dbReference>